<evidence type="ECO:0000256" key="1">
    <source>
        <dbReference type="ARBA" id="ARBA00022806"/>
    </source>
</evidence>
<feature type="region of interest" description="Disordered" evidence="2">
    <location>
        <begin position="1160"/>
        <end position="1196"/>
    </location>
</feature>
<name>A0A8H7ZDA3_AJECA</name>
<dbReference type="SUPFAM" id="SSF52540">
    <property type="entry name" value="P-loop containing nucleoside triphosphate hydrolases"/>
    <property type="match status" value="1"/>
</dbReference>
<dbReference type="InterPro" id="IPR041677">
    <property type="entry name" value="DNA2/NAM7_AAA_11"/>
</dbReference>
<feature type="compositionally biased region" description="Basic residues" evidence="2">
    <location>
        <begin position="1166"/>
        <end position="1175"/>
    </location>
</feature>
<reference evidence="5 6" key="1">
    <citation type="submission" date="2021-01" db="EMBL/GenBank/DDBJ databases">
        <title>Chromosome-level genome assembly of a human fungal pathogen reveals clustering of transcriptionally co-regulated genes.</title>
        <authorList>
            <person name="Voorhies M."/>
            <person name="Cohen S."/>
            <person name="Shea T.P."/>
            <person name="Petrus S."/>
            <person name="Munoz J.F."/>
            <person name="Poplawski S."/>
            <person name="Goldman W.E."/>
            <person name="Michael T."/>
            <person name="Cuomo C.A."/>
            <person name="Sil A."/>
            <person name="Beyhan S."/>
        </authorList>
    </citation>
    <scope>NUCLEOTIDE SEQUENCE [LARGE SCALE GENOMIC DNA]</scope>
    <source>
        <strain evidence="5 6">G184AR</strain>
    </source>
</reference>
<gene>
    <name evidence="5" type="ORF">I7I52_04106</name>
</gene>
<keyword evidence="1 5" id="KW-0067">ATP-binding</keyword>
<keyword evidence="1 5" id="KW-0547">Nucleotide-binding</keyword>
<feature type="region of interest" description="Disordered" evidence="2">
    <location>
        <begin position="712"/>
        <end position="732"/>
    </location>
</feature>
<feature type="domain" description="DNA2/NAM7 helicase-like C-terminal" evidence="4">
    <location>
        <begin position="927"/>
        <end position="1126"/>
    </location>
</feature>
<dbReference type="Proteomes" id="UP000670092">
    <property type="component" value="Unassembled WGS sequence"/>
</dbReference>
<feature type="region of interest" description="Disordered" evidence="2">
    <location>
        <begin position="94"/>
        <end position="139"/>
    </location>
</feature>
<dbReference type="OrthoDB" id="6513042at2759"/>
<evidence type="ECO:0000259" key="4">
    <source>
        <dbReference type="Pfam" id="PF13087"/>
    </source>
</evidence>
<dbReference type="VEuPathDB" id="FungiDB:I7I52_04106"/>
<feature type="compositionally biased region" description="Low complexity" evidence="2">
    <location>
        <begin position="723"/>
        <end position="732"/>
    </location>
</feature>
<feature type="region of interest" description="Disordered" evidence="2">
    <location>
        <begin position="1"/>
        <end position="63"/>
    </location>
</feature>
<feature type="compositionally biased region" description="Polar residues" evidence="2">
    <location>
        <begin position="1179"/>
        <end position="1191"/>
    </location>
</feature>
<dbReference type="GO" id="GO:0004386">
    <property type="term" value="F:helicase activity"/>
    <property type="evidence" value="ECO:0007669"/>
    <property type="project" value="UniProtKB-KW"/>
</dbReference>
<dbReference type="CDD" id="cd18808">
    <property type="entry name" value="SF1_C_Upf1"/>
    <property type="match status" value="1"/>
</dbReference>
<evidence type="ECO:0000256" key="2">
    <source>
        <dbReference type="SAM" id="MobiDB-lite"/>
    </source>
</evidence>
<proteinExistence type="predicted"/>
<organism evidence="5 6">
    <name type="scientific">Ajellomyces capsulatus</name>
    <name type="common">Darling's disease fungus</name>
    <name type="synonym">Histoplasma capsulatum</name>
    <dbReference type="NCBI Taxonomy" id="5037"/>
    <lineage>
        <taxon>Eukaryota</taxon>
        <taxon>Fungi</taxon>
        <taxon>Dikarya</taxon>
        <taxon>Ascomycota</taxon>
        <taxon>Pezizomycotina</taxon>
        <taxon>Eurotiomycetes</taxon>
        <taxon>Eurotiomycetidae</taxon>
        <taxon>Onygenales</taxon>
        <taxon>Ajellomycetaceae</taxon>
        <taxon>Histoplasma</taxon>
    </lineage>
</organism>
<dbReference type="InterPro" id="IPR045055">
    <property type="entry name" value="DNA2/NAM7-like"/>
</dbReference>
<evidence type="ECO:0000313" key="5">
    <source>
        <dbReference type="EMBL" id="KAG5305444.1"/>
    </source>
</evidence>
<feature type="compositionally biased region" description="Polar residues" evidence="2">
    <location>
        <begin position="94"/>
        <end position="106"/>
    </location>
</feature>
<evidence type="ECO:0000313" key="6">
    <source>
        <dbReference type="Proteomes" id="UP000670092"/>
    </source>
</evidence>
<comment type="caution">
    <text evidence="5">The sequence shown here is derived from an EMBL/GenBank/DDBJ whole genome shotgun (WGS) entry which is preliminary data.</text>
</comment>
<feature type="compositionally biased region" description="Low complexity" evidence="2">
    <location>
        <begin position="7"/>
        <end position="21"/>
    </location>
</feature>
<sequence length="1232" mass="140086">MDEPAGDSDTPPAAMDMAADTLESETSNWNEHPKPNQFLLETEGGYNDENMEEDHEEMPTGNIADVGDCLPEDGCEYEIGKRLLFTAVLASGKQVTQASIRENNPTTKDKAPDHSSDDPSEDQEDTQAPTAQLDESQDYHDIAGELARGELTYERMSAQGPPRVDLSLRIFMLQGHQSYIEVIFRIIYETDGVSSDHLSEDKAGFRLTSQHLDLDRPFEVREVVTSEKMADFKENELDTAGKVLVDAVPQSVSDNFPRFMHHVNTRQMFQVTINRAKELGGLYAWNLYKDDRIIKHGSQEKKVRRLASQLASSETLVFYVRGSEIMISLERLGKLLVDQAESPPWQAYMPKNRKAGTPIFIQAGKNQTMPRRERPKITPGANLSYASWEEYTIAFGMAAQQEHENEVVRDSCRQLRGCELRFVAIPYAGNRRYFALMDTREQIGMELNEDDQVKINMRADIDEYIPIDPNAGWSGRVVEQPPFVHPKFLVFLVTRPWDKQNARWLDEDLQIPAIDLSQQRSDKIHEILESARQKYVTISLVSSQKTYRQEIVSLDEIRQGNCSQHVKQILLANDFQSLPQVNLFKDLEHFPHDKILSMMEKAFEFDKQQMLFVRQCFGLPGGWGMLFGPPGTGKTFELIHLITPILANQRMISQDTDETPNRQILIVTSANEPATDIALKLWEHNKDKIGHLQRLPMVVRAHSRETEEAVARLWQQPKDKPRSPSSRPPIISQNILDGQSAEDIDMLDLISMSKVLLDTHSRATKTRFEGIKDPRFRAKDISVGAWMLRRLGLISDEPKEFQGFSHPEKYTDILNGFSLIANGESHATKEDREAFTKGIRELQYDIIRHADVVVTTLSNAGTEWIKLNANFDAIFLDEAGQAPEPQVWNALAVHKPRVFIQFGDPRQLPPFCKSSTVRENNFYLVLHTSLFARLERAGFLHVMLERQHRMHETICKLVSDLSYHGRMITVDSESNYLTSRRVSRFNRKYGKERTAIYLDVAGSKEELNSTKSKANLDHRKIVLELAASLLRENVVLGSQIAIITPYSYQRNMYRCDVSSMARAHPQIGQKLLDIVITTIDGFQGREREVCIVDLTCTERIGFLHAAQRINVALSRAKCGLYVVGNVRAMSEDRKYQGYRRPSLLNKLATQLGNDLAIVQVNPKGGSRQKRGRHPRREPNPNQGTEPFSQAGPSVDPFRLANTFSTTEASTVEVGKFVDGNLEEDFDMEIQKW</sequence>
<dbReference type="InterPro" id="IPR041679">
    <property type="entry name" value="DNA2/NAM7-like_C"/>
</dbReference>
<dbReference type="PANTHER" id="PTHR10887">
    <property type="entry name" value="DNA2/NAM7 HELICASE FAMILY"/>
    <property type="match status" value="1"/>
</dbReference>
<dbReference type="InterPro" id="IPR027417">
    <property type="entry name" value="P-loop_NTPase"/>
</dbReference>
<keyword evidence="1 5" id="KW-0347">Helicase</keyword>
<feature type="compositionally biased region" description="Basic and acidic residues" evidence="2">
    <location>
        <begin position="107"/>
        <end position="117"/>
    </location>
</feature>
<evidence type="ECO:0000259" key="3">
    <source>
        <dbReference type="Pfam" id="PF13086"/>
    </source>
</evidence>
<dbReference type="EMBL" id="JAEVHI010000001">
    <property type="protein sequence ID" value="KAG5305444.1"/>
    <property type="molecule type" value="Genomic_DNA"/>
</dbReference>
<dbReference type="Pfam" id="PF13087">
    <property type="entry name" value="AAA_12"/>
    <property type="match status" value="1"/>
</dbReference>
<accession>A0A8H7ZDA3</accession>
<keyword evidence="1 5" id="KW-0378">Hydrolase</keyword>
<dbReference type="InterPro" id="IPR047187">
    <property type="entry name" value="SF1_C_Upf1"/>
</dbReference>
<feature type="domain" description="DNA2/NAM7 helicase helicase" evidence="3">
    <location>
        <begin position="606"/>
        <end position="914"/>
    </location>
</feature>
<dbReference type="Gene3D" id="3.40.50.300">
    <property type="entry name" value="P-loop containing nucleotide triphosphate hydrolases"/>
    <property type="match status" value="2"/>
</dbReference>
<protein>
    <submittedName>
        <fullName evidence="5">DNA helicase</fullName>
    </submittedName>
</protein>
<dbReference type="PANTHER" id="PTHR10887:SF495">
    <property type="entry name" value="HELICASE SENATAXIN ISOFORM X1-RELATED"/>
    <property type="match status" value="1"/>
</dbReference>
<dbReference type="Pfam" id="PF13086">
    <property type="entry name" value="AAA_11"/>
    <property type="match status" value="1"/>
</dbReference>
<dbReference type="AlphaFoldDB" id="A0A8H7ZDA3"/>